<dbReference type="OrthoDB" id="338622at2759"/>
<dbReference type="AlphaFoldDB" id="A0A9Q0LQ26"/>
<name>A0A9Q0LQ26_ANAIG</name>
<gene>
    <name evidence="1" type="ORF">M0811_06474</name>
</gene>
<evidence type="ECO:0000313" key="2">
    <source>
        <dbReference type="Proteomes" id="UP001149090"/>
    </source>
</evidence>
<dbReference type="SUPFAM" id="SSF50978">
    <property type="entry name" value="WD40 repeat-like"/>
    <property type="match status" value="1"/>
</dbReference>
<keyword evidence="2" id="KW-1185">Reference proteome</keyword>
<comment type="caution">
    <text evidence="1">The sequence shown here is derived from an EMBL/GenBank/DDBJ whole genome shotgun (WGS) entry which is preliminary data.</text>
</comment>
<dbReference type="Gene3D" id="2.130.10.10">
    <property type="entry name" value="YVTN repeat-like/Quinoprotein amine dehydrogenase"/>
    <property type="match status" value="1"/>
</dbReference>
<protein>
    <submittedName>
        <fullName evidence="1">Wd repeat-containing protein</fullName>
    </submittedName>
</protein>
<dbReference type="InterPro" id="IPR015943">
    <property type="entry name" value="WD40/YVTN_repeat-like_dom_sf"/>
</dbReference>
<proteinExistence type="predicted"/>
<organism evidence="1 2">
    <name type="scientific">Anaeramoeba ignava</name>
    <name type="common">Anaerobic marine amoeba</name>
    <dbReference type="NCBI Taxonomy" id="1746090"/>
    <lineage>
        <taxon>Eukaryota</taxon>
        <taxon>Metamonada</taxon>
        <taxon>Anaeramoebidae</taxon>
        <taxon>Anaeramoeba</taxon>
    </lineage>
</organism>
<dbReference type="EMBL" id="JAPDFW010000061">
    <property type="protein sequence ID" value="KAJ5076474.1"/>
    <property type="molecule type" value="Genomic_DNA"/>
</dbReference>
<dbReference type="Proteomes" id="UP001149090">
    <property type="component" value="Unassembled WGS sequence"/>
</dbReference>
<sequence length="127" mass="15211">MFLLAHNSKITSIIEIIYFLKIIYYCNIIEIFDIEKSQIIQVLYGHDTWISSVYLSSFQVNECKQKQNDCFYILKIFKFLIQKQKDTLMISLGNDGKLCFWKFDPNSNDNQNQKFRSISIKKSYNFY</sequence>
<accession>A0A9Q0LQ26</accession>
<dbReference type="InterPro" id="IPR036322">
    <property type="entry name" value="WD40_repeat_dom_sf"/>
</dbReference>
<evidence type="ECO:0000313" key="1">
    <source>
        <dbReference type="EMBL" id="KAJ5076474.1"/>
    </source>
</evidence>
<reference evidence="1" key="1">
    <citation type="submission" date="2022-10" db="EMBL/GenBank/DDBJ databases">
        <title>Novel sulphate-reducing endosymbionts in the free-living metamonad Anaeramoeba.</title>
        <authorList>
            <person name="Jerlstrom-Hultqvist J."/>
            <person name="Cepicka I."/>
            <person name="Gallot-Lavallee L."/>
            <person name="Salas-Leiva D."/>
            <person name="Curtis B.A."/>
            <person name="Zahonova K."/>
            <person name="Pipaliya S."/>
            <person name="Dacks J."/>
            <person name="Roger A.J."/>
        </authorList>
    </citation>
    <scope>NUCLEOTIDE SEQUENCE</scope>
    <source>
        <strain evidence="1">BMAN</strain>
    </source>
</reference>